<sequence>MNNFTSAFFTAKSKLTFKWAFALFAILLLNTQVGFGQTNNYFGTAGTLTGSVWNTNPAGPYTSALVTTGGPVLNFNNAGSATGATIATCVGINFGAAITWGAGGTIGAAGINLPISVSSGINQNLAGQSFSTSGTSAITKNGAGELAMAGGTFAGGFTLNAGILAAGGTNALGNGALTINGGTISGTATRTFAGKLTGITVANDFTLGATTGLSLTTANLTFDATMALGAATRKITAGGTGVYTLGGVISGTGTAGLTFDSTAAGTLTLTGVNTYPGSTTVSNAGSGGGQLRLNPSGNLNLSGACVFNGGTLSTTGIASTRTITFSSLDISNNSTLALLASTDHTVTFTARGTFTSGKTLTITGWTGSYVLGTTSAVTAAPKVFIGSTASLTAAELAQIRFNNGTNNFAATQLSTGEIIPTTSLVISAIGNQTAGTGFNVTVSSKDLDGNLRALTNSTGIALTSTTGGTIGGTTTGIINAAASAVTISGVTLTSGTAQTITATRSSGDKPIAGTSATFDVASSATITGAATATAFTTTYGTASTAQSFNISGTGMSAGITVTPPTGYEVSQTSSTTGFAGSATAIVVGAAGTIVSTPIWIRLAVTAPVSGTYNSQNIVLSSTSATSVNITTAASGNAVAAQVLTITGMLGVNKTYDATTVATLSGTAAYSGLVNGDNPSVAGTPTANFGTATVGTAKTITVTGYTAPTGNYTVTQPSPSADITAKTLTITGLAAVSKVADGTTTATLSGAPSLSGVIAADNSNVTLGGTYSANFSQSTVGTGLAVTVTGYTISGTASGNYTLTQPTGLTGDITSAPVPVISSALTASATYGVAVSTYTITASNSPTSYSASGLPGGLNINTSTGDITGTPTAVGTFNVTIGATNAGGLGTDTLVYTVNPKALTVTGPAATNKVYDRTNAATITGTLSGIVGGDVVTLSGTGTFASANIGSGIAVTSTSTLGGTDAANYSLTQPTGLTANITAKALTVTGATVTSKTYTGTNSATITGAILVGIVSPDMVTVSGNGTFASVNVATGISVTPALSLAGADAGNYTLTQPTLTGDITLAPLTITGLTGVNKVYDGTTSASFTGTAAYSGLQNSESFTVSGTPTSSFATATVGAAKTITVSSYTTASSNYSLTQPSLTADITAKALTMSGLTVPASKTYDATTTAVVSGTPALQAAVTAGTGTSVDGKPYTGDTVSILGTATGTYNNANVASATTVTFGGLSLTGAQSANYTLTIQGTASATITKANQAITFGALPNKTTADVDYGPGATSATSGTNAITYVSSNTAVATIVSNQIHIIGAGSTNITASQAGSANYNAASDVVQSLTVTLVPIAIYQHNFGTTAIATHPYTVSPTATPVSGVLDANLSNSSWSNGASVWTSFAGSVGQAIASSSISASTPWTLTFDVAAGYNLSVSSFNFWRQSSQATNTWAMTINGISVGSGTIPTSGAVIGTTNVSNPVSGLTGTVTVVLTFGGTLTGSMRLDDFTLNGNVVSVGTITTGTVATSICAGATSVSVPFTYTPSANFPNGVATFTAQLSNASGSFASPVTLQSVTSNASGSQSISATIPSGTVTGTGYRIRVVSASPIATGTDNGSNITINSSTTSIAPGTVQNILTSANGTVLTVTEGSTATSRLWKYGTAFGGPYGTSTGVTATTYTPNFVSVGTYYVICETTYPSPCGSVVTSNEVQINVTAPAPEINLQGNSTSISSGDLSPTTADHTDFASVSWGSAFTRTFTIQNIGSATLNLTGTPLVQLSGSSAFSVTTQPSAATIAGSGSLTFVVTFTPTSIGVQNATVSISNNDSDEGTYTFGITGTGNPSNLSDIIANATYLSSGYNSNIPYTTYQATTISNTGSGANGSIDLFKFDIRDGAGIADADGLPTILSSITFNVTNSANIRAAALFNGNTLVSATPTINTGAGTIAFSGLSGANVTANDGATNSLTLRVSFLATVTDNQQFAVTIANANVAVAGSNTSSLFSSFTSAVSSTTSDRNRIEVTADRLVFAQQPSTTAFNTAMTPAVTVSANDSNGNRDLDYVGSIAITSTGTLTGTPVNVSAVSGLASYASLTHTVSGTGLTLTATTTGLASSNTITSGTFDITSVPANSYRTTGATTWASNASGPWEKLIGGVWTANNSPIFASTDNIYIRHAVSVPSCSPSSIIVENGGTLTNTGSSTYGAVRVETGGVLQINAALAVTASGAFTVQSGGRVNINNATTTGASALWNGTEDFQDGSIVDIQNWSYGSGTGFRLIQNPSIISANADGYYFGNLTISGAPSSLFVVVEGSQTINLCKNNFTVGVTGNNVALTNSAANVTVGGNVIVTAGQLSMAATTNGTPVITILGNITPTAGIINLNQNSSGSSASTVYLKGNLSIPSGATLNNADPGSKLVFSGTTGTQTISIAGTLGTNTVFEVGDGTNPSIAQLINQNWALTNASNSVTVKANGILDFNGRDITGLGDFFLDASGTLKITSANGVNATGNNTGNVQNTATRTLSQSGYFHYTGNVTPQSTGNAMTSGSTGKRIIIEKTNATDVVNLTQSTGSTDRLEIIQGIFVETNASNVTGSGALIMSGGTYKTAVTSANVPQLSGTYTLSGGTIELNAAGAQVLKGAQNYRNLTFSTSGTKTVSSAPTSITGTITVADSAILDVGTNTMGGAGTNLTMTGTSRYKTAGTGTKPGAQGTYTLGSGTTVEFANVAATQQDVRLSKMFYHIDISGSNVGNSSVATGITMQSGAVFTVKSTGTFKLASPNGFTGASNTSVSSTNTPTVTLEAGSTVEYNGGAQTITSVPNYKNLTVSGTGVKTVVSTATTINVDEDLNITAATLTVDPLKNFKVTNKVSNTGGTFNIENQGNLVQVNNIANVGSVNSKRNSSLLYLLDYTLWSSPVAVQNLFDFSPNTVSTRFYTYDSATNLYAPIASTNNFNVGQGYLIRVPATFSAATPAIYNGLFAGVPNNGDITYPMSLGYNAVGNPYSSQINYMDFITANPAITGTLYFWRKKNNTLVSSYATLTSLGYVANAVPGGDTGSTYYNATLPSNWVLNVGQGFIVQATSATSLVFNNAMRRGLDNGNQFFRNSNVAISDASVYWLNLTNASGFFNQLAVGYTAEATLGIDRGIDGLNNNSANYLCSIVEGTPYAIQGRPEFTASDIVPLELKISSAGNYSIAIDHLKGLFQNQDIFLKDKLTNVTHDLKAGSYSFASEAGSFSSRFELVYQNALTTQQPNFNENSVVVYKQNQEIIINTGNVLMSNVKVYDIRGRLLVSKNNVNATQTTLFAGATQEVLIVKIGSDEAGVVTKKVIN</sequence>
<proteinExistence type="predicted"/>
<dbReference type="GO" id="GO:0005509">
    <property type="term" value="F:calcium ion binding"/>
    <property type="evidence" value="ECO:0007669"/>
    <property type="project" value="InterPro"/>
</dbReference>
<protein>
    <submittedName>
        <fullName evidence="8">Uncharacterized protein</fullName>
    </submittedName>
</protein>
<feature type="domain" description="HYDIN/VesB/CFA65-like Ig-like" evidence="7">
    <location>
        <begin position="1725"/>
        <end position="1813"/>
    </location>
</feature>
<dbReference type="NCBIfam" id="NF033708">
    <property type="entry name" value="T9SS_Cterm_ChiA"/>
    <property type="match status" value="1"/>
</dbReference>
<evidence type="ECO:0000256" key="5">
    <source>
        <dbReference type="ARBA" id="ARBA00023273"/>
    </source>
</evidence>
<evidence type="ECO:0000256" key="3">
    <source>
        <dbReference type="ARBA" id="ARBA00022490"/>
    </source>
</evidence>
<dbReference type="OrthoDB" id="1652165at2"/>
<feature type="domain" description="YDG" evidence="6">
    <location>
        <begin position="642"/>
        <end position="716"/>
    </location>
</feature>
<dbReference type="GO" id="GO:0005737">
    <property type="term" value="C:cytoplasm"/>
    <property type="evidence" value="ECO:0007669"/>
    <property type="project" value="UniProtKB-SubCell"/>
</dbReference>
<evidence type="ECO:0000259" key="6">
    <source>
        <dbReference type="Pfam" id="PF18657"/>
    </source>
</evidence>
<keyword evidence="9" id="KW-1185">Reference proteome</keyword>
<feature type="domain" description="YDG" evidence="6">
    <location>
        <begin position="723"/>
        <end position="806"/>
    </location>
</feature>
<dbReference type="GO" id="GO:0016020">
    <property type="term" value="C:membrane"/>
    <property type="evidence" value="ECO:0007669"/>
    <property type="project" value="InterPro"/>
</dbReference>
<organism evidence="8 9">
    <name type="scientific">Flavobacterium psychrotolerans</name>
    <dbReference type="NCBI Taxonomy" id="2169410"/>
    <lineage>
        <taxon>Bacteria</taxon>
        <taxon>Pseudomonadati</taxon>
        <taxon>Bacteroidota</taxon>
        <taxon>Flavobacteriia</taxon>
        <taxon>Flavobacteriales</taxon>
        <taxon>Flavobacteriaceae</taxon>
        <taxon>Flavobacterium</taxon>
    </lineage>
</organism>
<dbReference type="InterPro" id="IPR053879">
    <property type="entry name" value="HYDIN_VesB_CFA65-like_Ig"/>
</dbReference>
<dbReference type="EMBL" id="QCZI01000018">
    <property type="protein sequence ID" value="PWA04194.1"/>
    <property type="molecule type" value="Genomic_DNA"/>
</dbReference>
<gene>
    <name evidence="8" type="ORF">DB895_12500</name>
</gene>
<feature type="domain" description="YDG" evidence="6">
    <location>
        <begin position="1148"/>
        <end position="1240"/>
    </location>
</feature>
<evidence type="ECO:0000313" key="8">
    <source>
        <dbReference type="EMBL" id="PWA04194.1"/>
    </source>
</evidence>
<feature type="domain" description="YDG" evidence="6">
    <location>
        <begin position="898"/>
        <end position="974"/>
    </location>
</feature>
<evidence type="ECO:0000256" key="4">
    <source>
        <dbReference type="ARBA" id="ARBA00023069"/>
    </source>
</evidence>
<dbReference type="Gene3D" id="2.60.40.10">
    <property type="entry name" value="Immunoglobulins"/>
    <property type="match status" value="1"/>
</dbReference>
<feature type="domain" description="YDG" evidence="6">
    <location>
        <begin position="981"/>
        <end position="1058"/>
    </location>
</feature>
<keyword evidence="3" id="KW-0963">Cytoplasm</keyword>
<evidence type="ECO:0000259" key="7">
    <source>
        <dbReference type="Pfam" id="PF22544"/>
    </source>
</evidence>
<comment type="caution">
    <text evidence="8">The sequence shown here is derived from an EMBL/GenBank/DDBJ whole genome shotgun (WGS) entry which is preliminary data.</text>
</comment>
<evidence type="ECO:0000256" key="2">
    <source>
        <dbReference type="ARBA" id="ARBA00004496"/>
    </source>
</evidence>
<dbReference type="RefSeq" id="WP_116725702.1">
    <property type="nucleotide sequence ID" value="NZ_QCZI01000018.1"/>
</dbReference>
<evidence type="ECO:0000313" key="9">
    <source>
        <dbReference type="Proteomes" id="UP000245449"/>
    </source>
</evidence>
<dbReference type="Pfam" id="PF18657">
    <property type="entry name" value="YDG"/>
    <property type="match status" value="6"/>
</dbReference>
<dbReference type="Proteomes" id="UP000245449">
    <property type="component" value="Unassembled WGS sequence"/>
</dbReference>
<dbReference type="SUPFAM" id="SSF49313">
    <property type="entry name" value="Cadherin-like"/>
    <property type="match status" value="1"/>
</dbReference>
<dbReference type="Pfam" id="PF22544">
    <property type="entry name" value="HYDIN_VesB_CFA65-like_Ig"/>
    <property type="match status" value="1"/>
</dbReference>
<keyword evidence="4" id="KW-0969">Cilium</keyword>
<evidence type="ECO:0000256" key="1">
    <source>
        <dbReference type="ARBA" id="ARBA00004138"/>
    </source>
</evidence>
<comment type="subcellular location">
    <subcellularLocation>
        <location evidence="1">Cell projection</location>
        <location evidence="1">Cilium</location>
    </subcellularLocation>
    <subcellularLocation>
        <location evidence="2">Cytoplasm</location>
    </subcellularLocation>
</comment>
<keyword evidence="5" id="KW-0966">Cell projection</keyword>
<dbReference type="InterPro" id="IPR041248">
    <property type="entry name" value="YDG"/>
</dbReference>
<accession>A0A2U1JGR4</accession>
<dbReference type="InterPro" id="IPR015919">
    <property type="entry name" value="Cadherin-like_sf"/>
</dbReference>
<name>A0A2U1JGR4_9FLAO</name>
<reference evidence="8 9" key="1">
    <citation type="submission" date="2018-04" db="EMBL/GenBank/DDBJ databases">
        <title>Flavobacterium sp. nov., isolated from glacier ice.</title>
        <authorList>
            <person name="Liu Q."/>
            <person name="Xin Y.-H."/>
        </authorList>
    </citation>
    <scope>NUCLEOTIDE SEQUENCE [LARGE SCALE GENOMIC DNA]</scope>
    <source>
        <strain evidence="8 9">RB1R5</strain>
    </source>
</reference>
<feature type="domain" description="YDG" evidence="6">
    <location>
        <begin position="1066"/>
        <end position="1141"/>
    </location>
</feature>
<dbReference type="InterPro" id="IPR013783">
    <property type="entry name" value="Ig-like_fold"/>
</dbReference>